<dbReference type="PANTHER" id="PTHR43861:SF1">
    <property type="entry name" value="TRANS-ACONITATE 2-METHYLTRANSFERASE"/>
    <property type="match status" value="1"/>
</dbReference>
<evidence type="ECO:0000259" key="3">
    <source>
        <dbReference type="Pfam" id="PF13649"/>
    </source>
</evidence>
<feature type="domain" description="Methyltransferase" evidence="3">
    <location>
        <begin position="51"/>
        <end position="139"/>
    </location>
</feature>
<dbReference type="GO" id="GO:0008168">
    <property type="term" value="F:methyltransferase activity"/>
    <property type="evidence" value="ECO:0007669"/>
    <property type="project" value="UniProtKB-KW"/>
</dbReference>
<dbReference type="GO" id="GO:0032259">
    <property type="term" value="P:methylation"/>
    <property type="evidence" value="ECO:0007669"/>
    <property type="project" value="UniProtKB-KW"/>
</dbReference>
<reference evidence="4 5" key="1">
    <citation type="journal article" date="2018" name="Nat. Biotechnol.">
        <title>A standardized bacterial taxonomy based on genome phylogeny substantially revises the tree of life.</title>
        <authorList>
            <person name="Parks D.H."/>
            <person name="Chuvochina M."/>
            <person name="Waite D.W."/>
            <person name="Rinke C."/>
            <person name="Skarshewski A."/>
            <person name="Chaumeil P.A."/>
            <person name="Hugenholtz P."/>
        </authorList>
    </citation>
    <scope>NUCLEOTIDE SEQUENCE [LARGE SCALE GENOMIC DNA]</scope>
    <source>
        <strain evidence="4">UBA9169</strain>
    </source>
</reference>
<dbReference type="PANTHER" id="PTHR43861">
    <property type="entry name" value="TRANS-ACONITATE 2-METHYLTRANSFERASE-RELATED"/>
    <property type="match status" value="1"/>
</dbReference>
<keyword evidence="1 4" id="KW-0489">Methyltransferase</keyword>
<name>A0A348W8S8_9RHOB</name>
<dbReference type="EMBL" id="DMVW01000040">
    <property type="protein sequence ID" value="HAR50940.1"/>
    <property type="molecule type" value="Genomic_DNA"/>
</dbReference>
<evidence type="ECO:0000256" key="2">
    <source>
        <dbReference type="ARBA" id="ARBA00022679"/>
    </source>
</evidence>
<sequence>MSDPDQSTGPDAETLSVYDRKAAEYRDLTARSKIDPDLARFLKALPAGSDVLDLGCGPGAAAAHMAAAGHRVTATDASPEMVKLASAHPGVTARLATFDDIDEVAAYDAIWANFSLLHAPRAEMPRHLAALRRALRPGGLFHIGMKTGTGEARDALGRRYTYYTEDELSDLLRAAGFTPTASRRGKDTGLDGTVAPWVTIAAHG</sequence>
<evidence type="ECO:0000256" key="1">
    <source>
        <dbReference type="ARBA" id="ARBA00022603"/>
    </source>
</evidence>
<dbReference type="Gene3D" id="3.40.50.150">
    <property type="entry name" value="Vaccinia Virus protein VP39"/>
    <property type="match status" value="1"/>
</dbReference>
<dbReference type="InterPro" id="IPR029063">
    <property type="entry name" value="SAM-dependent_MTases_sf"/>
</dbReference>
<evidence type="ECO:0000313" key="4">
    <source>
        <dbReference type="EMBL" id="HAR50940.1"/>
    </source>
</evidence>
<dbReference type="SUPFAM" id="SSF53335">
    <property type="entry name" value="S-adenosyl-L-methionine-dependent methyltransferases"/>
    <property type="match status" value="1"/>
</dbReference>
<dbReference type="Proteomes" id="UP000264719">
    <property type="component" value="Unassembled WGS sequence"/>
</dbReference>
<dbReference type="InterPro" id="IPR041698">
    <property type="entry name" value="Methyltransf_25"/>
</dbReference>
<accession>A0A348W8S8</accession>
<organism evidence="4 5">
    <name type="scientific">Roseovarius nubinhibens</name>
    <dbReference type="NCBI Taxonomy" id="314263"/>
    <lineage>
        <taxon>Bacteria</taxon>
        <taxon>Pseudomonadati</taxon>
        <taxon>Pseudomonadota</taxon>
        <taxon>Alphaproteobacteria</taxon>
        <taxon>Rhodobacterales</taxon>
        <taxon>Roseobacteraceae</taxon>
        <taxon>Roseovarius</taxon>
    </lineage>
</organism>
<dbReference type="CDD" id="cd02440">
    <property type="entry name" value="AdoMet_MTases"/>
    <property type="match status" value="1"/>
</dbReference>
<comment type="caution">
    <text evidence="4">The sequence shown here is derived from an EMBL/GenBank/DDBJ whole genome shotgun (WGS) entry which is preliminary data.</text>
</comment>
<protein>
    <submittedName>
        <fullName evidence="4">SAM-dependent methyltransferase</fullName>
    </submittedName>
</protein>
<proteinExistence type="predicted"/>
<gene>
    <name evidence="4" type="ORF">DCS45_03545</name>
</gene>
<keyword evidence="2 4" id="KW-0808">Transferase</keyword>
<dbReference type="Pfam" id="PF13649">
    <property type="entry name" value="Methyltransf_25"/>
    <property type="match status" value="1"/>
</dbReference>
<evidence type="ECO:0000313" key="5">
    <source>
        <dbReference type="Proteomes" id="UP000264719"/>
    </source>
</evidence>
<dbReference type="AlphaFoldDB" id="A0A348W8S8"/>